<protein>
    <submittedName>
        <fullName evidence="1">Uncharacterized protein</fullName>
    </submittedName>
</protein>
<dbReference type="EMBL" id="CP034752">
    <property type="protein sequence ID" value="QBH95972.1"/>
    <property type="molecule type" value="Genomic_DNA"/>
</dbReference>
<dbReference type="RefSeq" id="WP_130590952.1">
    <property type="nucleotide sequence ID" value="NZ_CP034752.1"/>
</dbReference>
<accession>A0A411WIG2</accession>
<dbReference type="AlphaFoldDB" id="A0A411WIG2"/>
<dbReference type="OrthoDB" id="6628843at2"/>
<keyword evidence="2" id="KW-1185">Reference proteome</keyword>
<dbReference type="Proteomes" id="UP000293154">
    <property type="component" value="Chromosome"/>
</dbReference>
<name>A0A411WIG2_9GAMM</name>
<evidence type="ECO:0000313" key="2">
    <source>
        <dbReference type="Proteomes" id="UP000293154"/>
    </source>
</evidence>
<reference evidence="1 2" key="1">
    <citation type="submission" date="2019-03" db="EMBL/GenBank/DDBJ databases">
        <title>Pragia sp. nov. isolated from the gut tract of Carduelis flavirostris.</title>
        <authorList>
            <person name="Ge Y."/>
        </authorList>
    </citation>
    <scope>NUCLEOTIDE SEQUENCE [LARGE SCALE GENOMIC DNA]</scope>
    <source>
        <strain evidence="1 2">CF-458</strain>
    </source>
</reference>
<dbReference type="KEGG" id="prag:EKN56_05880"/>
<gene>
    <name evidence="1" type="ORF">EKN56_05880</name>
</gene>
<proteinExistence type="predicted"/>
<evidence type="ECO:0000313" key="1">
    <source>
        <dbReference type="EMBL" id="QBH95972.1"/>
    </source>
</evidence>
<organism evidence="1 2">
    <name type="scientific">Limnobaculum zhutongyuii</name>
    <dbReference type="NCBI Taxonomy" id="2498113"/>
    <lineage>
        <taxon>Bacteria</taxon>
        <taxon>Pseudomonadati</taxon>
        <taxon>Pseudomonadota</taxon>
        <taxon>Gammaproteobacteria</taxon>
        <taxon>Enterobacterales</taxon>
        <taxon>Budviciaceae</taxon>
        <taxon>Limnobaculum</taxon>
    </lineage>
</organism>
<sequence length="73" mass="8419">MLLSVTGCEYQQDGAKRIYTMTNKSVAIEYPAYPKKSQLRFYDSRGYAINKASLKQELKKAVELYKTKRGIHP</sequence>